<dbReference type="EMBL" id="DF238840">
    <property type="protein sequence ID" value="GAF25350.1"/>
    <property type="molecule type" value="Genomic_DNA"/>
</dbReference>
<accession>A0A0S6UD74</accession>
<keyword evidence="4 10" id="KW-0285">Flavoprotein</keyword>
<dbReference type="GO" id="GO:0006207">
    <property type="term" value="P:'de novo' pyrimidine nucleobase biosynthetic process"/>
    <property type="evidence" value="ECO:0007669"/>
    <property type="project" value="InterPro"/>
</dbReference>
<feature type="binding site" evidence="10">
    <location>
        <begin position="260"/>
        <end position="261"/>
    </location>
    <ligand>
        <name>substrate</name>
    </ligand>
</feature>
<dbReference type="FunFam" id="3.20.20.70:FF:000027">
    <property type="entry name" value="Dihydropyrimidine dehydrogenase [NADP(+)]"/>
    <property type="match status" value="1"/>
</dbReference>
<dbReference type="InterPro" id="IPR049622">
    <property type="entry name" value="Dihydroorotate_DH_I"/>
</dbReference>
<evidence type="ECO:0000256" key="9">
    <source>
        <dbReference type="ARBA" id="ARBA00048996"/>
    </source>
</evidence>
<dbReference type="AlphaFoldDB" id="A0A0S6UD74"/>
<dbReference type="InterPro" id="IPR001295">
    <property type="entry name" value="Dihydroorotate_DH_CS"/>
</dbReference>
<dbReference type="Gene3D" id="3.20.20.70">
    <property type="entry name" value="Aldolase class I"/>
    <property type="match status" value="1"/>
</dbReference>
<evidence type="ECO:0000256" key="7">
    <source>
        <dbReference type="ARBA" id="ARBA00023002"/>
    </source>
</evidence>
<feature type="binding site" evidence="10">
    <location>
        <begin position="333"/>
        <end position="334"/>
    </location>
    <ligand>
        <name>FMN</name>
        <dbReference type="ChEBI" id="CHEBI:58210"/>
    </ligand>
</feature>
<feature type="compositionally biased region" description="Gly residues" evidence="11">
    <location>
        <begin position="41"/>
        <end position="52"/>
    </location>
</feature>
<keyword evidence="6 10" id="KW-0665">Pyrimidine biosynthesis</keyword>
<evidence type="ECO:0000256" key="5">
    <source>
        <dbReference type="ARBA" id="ARBA00022643"/>
    </source>
</evidence>
<dbReference type="EC" id="1.3.-.-" evidence="10"/>
<feature type="binding site" evidence="10">
    <location>
        <position position="195"/>
    </location>
    <ligand>
        <name>FMN</name>
        <dbReference type="ChEBI" id="CHEBI:58210"/>
    </ligand>
</feature>
<dbReference type="PANTHER" id="PTHR48109:SF1">
    <property type="entry name" value="DIHYDROOROTATE DEHYDROGENASE (FUMARATE)"/>
    <property type="match status" value="1"/>
</dbReference>
<evidence type="ECO:0000256" key="3">
    <source>
        <dbReference type="ARBA" id="ARBA00008008"/>
    </source>
</evidence>
<feature type="domain" description="Dihydroorotate dehydrogenase catalytic" evidence="12">
    <location>
        <begin position="72"/>
        <end position="353"/>
    </location>
</feature>
<dbReference type="InterPro" id="IPR013785">
    <property type="entry name" value="Aldolase_TIM"/>
</dbReference>
<dbReference type="GO" id="GO:0005737">
    <property type="term" value="C:cytoplasm"/>
    <property type="evidence" value="ECO:0007669"/>
    <property type="project" value="UniProtKB-SubCell"/>
</dbReference>
<dbReference type="InterPro" id="IPR033888">
    <property type="entry name" value="DHOD_1B"/>
</dbReference>
<feature type="binding site" evidence="10">
    <location>
        <position position="259"/>
    </location>
    <ligand>
        <name>FMN</name>
        <dbReference type="ChEBI" id="CHEBI:58210"/>
    </ligand>
</feature>
<gene>
    <name evidence="10" type="primary">pyrD</name>
    <name evidence="13" type="ORF">MTY_0683</name>
</gene>
<organism evidence="13">
    <name type="scientific">Moorella thermoacetica Y72</name>
    <dbReference type="NCBI Taxonomy" id="1325331"/>
    <lineage>
        <taxon>Bacteria</taxon>
        <taxon>Bacillati</taxon>
        <taxon>Bacillota</taxon>
        <taxon>Clostridia</taxon>
        <taxon>Neomoorellales</taxon>
        <taxon>Neomoorellaceae</taxon>
        <taxon>Neomoorella</taxon>
    </lineage>
</organism>
<dbReference type="InterPro" id="IPR024920">
    <property type="entry name" value="Dihydroorotate_DH_1"/>
</dbReference>
<feature type="active site" description="Nucleophile" evidence="10">
    <location>
        <position position="198"/>
    </location>
</feature>
<comment type="catalytic activity">
    <reaction evidence="10">
        <text>(S)-dihydroorotate + A = orotate + AH2</text>
        <dbReference type="Rhea" id="RHEA:18073"/>
        <dbReference type="ChEBI" id="CHEBI:13193"/>
        <dbReference type="ChEBI" id="CHEBI:17499"/>
        <dbReference type="ChEBI" id="CHEBI:30839"/>
        <dbReference type="ChEBI" id="CHEBI:30864"/>
    </reaction>
</comment>
<comment type="catalytic activity">
    <reaction evidence="9">
        <text>(S)-dihydroorotate + NAD(+) = orotate + NADH + H(+)</text>
        <dbReference type="Rhea" id="RHEA:13513"/>
        <dbReference type="ChEBI" id="CHEBI:15378"/>
        <dbReference type="ChEBI" id="CHEBI:30839"/>
        <dbReference type="ChEBI" id="CHEBI:30864"/>
        <dbReference type="ChEBI" id="CHEBI:57540"/>
        <dbReference type="ChEBI" id="CHEBI:57945"/>
        <dbReference type="EC" id="1.3.1.14"/>
    </reaction>
</comment>
<proteinExistence type="inferred from homology"/>
<comment type="pathway">
    <text evidence="2">Pyrimidine metabolism; UMP biosynthesis via de novo pathway; orotate from (S)-dihydroorotate (NAD(+) route): step 1/1.</text>
</comment>
<feature type="binding site" evidence="10">
    <location>
        <position position="233"/>
    </location>
    <ligand>
        <name>FMN</name>
        <dbReference type="ChEBI" id="CHEBI:58210"/>
    </ligand>
</feature>
<evidence type="ECO:0000256" key="10">
    <source>
        <dbReference type="HAMAP-Rule" id="MF_00224"/>
    </source>
</evidence>
<dbReference type="GO" id="GO:0004589">
    <property type="term" value="F:dihydroorotate dehydrogenase (NAD+) activity"/>
    <property type="evidence" value="ECO:0007669"/>
    <property type="project" value="UniProtKB-EC"/>
</dbReference>
<evidence type="ECO:0000256" key="6">
    <source>
        <dbReference type="ARBA" id="ARBA00022975"/>
    </source>
</evidence>
<dbReference type="Proteomes" id="UP000063718">
    <property type="component" value="Unassembled WGS sequence"/>
</dbReference>
<dbReference type="NCBIfam" id="NF005574">
    <property type="entry name" value="PRK07259.1"/>
    <property type="match status" value="1"/>
</dbReference>
<evidence type="ECO:0000256" key="11">
    <source>
        <dbReference type="SAM" id="MobiDB-lite"/>
    </source>
</evidence>
<comment type="cofactor">
    <cofactor evidence="10">
        <name>FMN</name>
        <dbReference type="ChEBI" id="CHEBI:58210"/>
    </cofactor>
    <text evidence="10">Binds 1 FMN per subunit.</text>
</comment>
<dbReference type="SUPFAM" id="SSF51395">
    <property type="entry name" value="FMN-linked oxidoreductases"/>
    <property type="match status" value="1"/>
</dbReference>
<dbReference type="GO" id="GO:0044205">
    <property type="term" value="P:'de novo' UMP biosynthetic process"/>
    <property type="evidence" value="ECO:0007669"/>
    <property type="project" value="UniProtKB-UniRule"/>
</dbReference>
<evidence type="ECO:0000256" key="2">
    <source>
        <dbReference type="ARBA" id="ARBA00004715"/>
    </source>
</evidence>
<evidence type="ECO:0000256" key="4">
    <source>
        <dbReference type="ARBA" id="ARBA00022630"/>
    </source>
</evidence>
<keyword evidence="5 10" id="KW-0288">FMN</keyword>
<feature type="binding site" evidence="10">
    <location>
        <begin position="137"/>
        <end position="141"/>
    </location>
    <ligand>
        <name>substrate</name>
    </ligand>
</feature>
<evidence type="ECO:0000256" key="8">
    <source>
        <dbReference type="ARBA" id="ARBA00023027"/>
    </source>
</evidence>
<reference evidence="13" key="1">
    <citation type="journal article" date="2014" name="Gene">
        <title>Genome-guided analysis of transformation efficiency and carbon dioxide assimilation by Moorella thermoacetica Y72.</title>
        <authorList>
            <person name="Tsukahara K."/>
            <person name="Kita A."/>
            <person name="Nakashimada Y."/>
            <person name="Hoshino T."/>
            <person name="Murakami K."/>
        </authorList>
    </citation>
    <scope>NUCLEOTIDE SEQUENCE [LARGE SCALE GENOMIC DNA]</scope>
    <source>
        <strain evidence="13">Y72</strain>
    </source>
</reference>
<feature type="binding site" evidence="10">
    <location>
        <begin position="311"/>
        <end position="312"/>
    </location>
    <ligand>
        <name>FMN</name>
        <dbReference type="ChEBI" id="CHEBI:58210"/>
    </ligand>
</feature>
<protein>
    <recommendedName>
        <fullName evidence="10">Dihydroorotate dehydrogenase</fullName>
        <shortName evidence="10">DHOD</shortName>
        <shortName evidence="10">DHODase</shortName>
        <shortName evidence="10">DHOdehase</shortName>
        <ecNumber evidence="10">1.3.-.-</ecNumber>
    </recommendedName>
</protein>
<dbReference type="InterPro" id="IPR050074">
    <property type="entry name" value="DHO_dehydrogenase"/>
</dbReference>
<feature type="region of interest" description="Disordered" evidence="11">
    <location>
        <begin position="1"/>
        <end position="67"/>
    </location>
</feature>
<keyword evidence="8" id="KW-0520">NAD</keyword>
<keyword evidence="10" id="KW-0963">Cytoplasm</keyword>
<name>A0A0S6UD74_NEOTH</name>
<dbReference type="CDD" id="cd04740">
    <property type="entry name" value="DHOD_1B_like"/>
    <property type="match status" value="1"/>
</dbReference>
<comment type="similarity">
    <text evidence="3 10">Belongs to the dihydroorotate dehydrogenase family. Type 1 subfamily.</text>
</comment>
<feature type="binding site" evidence="10">
    <location>
        <position position="195"/>
    </location>
    <ligand>
        <name>substrate</name>
    </ligand>
</feature>
<keyword evidence="7 10" id="KW-0560">Oxidoreductase</keyword>
<feature type="compositionally biased region" description="Basic and acidic residues" evidence="11">
    <location>
        <begin position="22"/>
        <end position="39"/>
    </location>
</feature>
<feature type="binding site" evidence="10">
    <location>
        <position position="167"/>
    </location>
    <ligand>
        <name>FMN</name>
        <dbReference type="ChEBI" id="CHEBI:58210"/>
    </ligand>
</feature>
<feature type="binding site" evidence="10">
    <location>
        <position position="89"/>
    </location>
    <ligand>
        <name>FMN</name>
        <dbReference type="ChEBI" id="CHEBI:58210"/>
    </ligand>
</feature>
<feature type="binding site" evidence="10">
    <location>
        <position position="113"/>
    </location>
    <ligand>
        <name>substrate</name>
    </ligand>
</feature>
<dbReference type="NCBIfam" id="TIGR01037">
    <property type="entry name" value="pyrD_sub1_fam"/>
    <property type="match status" value="1"/>
</dbReference>
<dbReference type="PROSITE" id="PS00912">
    <property type="entry name" value="DHODEHASE_2"/>
    <property type="match status" value="1"/>
</dbReference>
<dbReference type="InterPro" id="IPR005720">
    <property type="entry name" value="Dihydroorotate_DH_cat"/>
</dbReference>
<dbReference type="HAMAP" id="MF_00224">
    <property type="entry name" value="DHO_dh_type1"/>
    <property type="match status" value="1"/>
</dbReference>
<feature type="binding site" evidence="10">
    <location>
        <position position="285"/>
    </location>
    <ligand>
        <name>FMN</name>
        <dbReference type="ChEBI" id="CHEBI:58210"/>
    </ligand>
</feature>
<comment type="function">
    <text evidence="1">Catalyzes the conversion of dihydroorotate to orotate with NAD(+) as electron acceptor.</text>
</comment>
<dbReference type="PANTHER" id="PTHR48109">
    <property type="entry name" value="DIHYDROOROTATE DEHYDROGENASE (QUINONE), MITOCHONDRIAL-RELATED"/>
    <property type="match status" value="1"/>
</dbReference>
<evidence type="ECO:0000256" key="1">
    <source>
        <dbReference type="ARBA" id="ARBA00003616"/>
    </source>
</evidence>
<dbReference type="UniPathway" id="UPA00070"/>
<feature type="binding site" evidence="10">
    <location>
        <begin position="113"/>
        <end position="114"/>
    </location>
    <ligand>
        <name>FMN</name>
        <dbReference type="ChEBI" id="CHEBI:58210"/>
    </ligand>
</feature>
<evidence type="ECO:0000259" key="12">
    <source>
        <dbReference type="Pfam" id="PF01180"/>
    </source>
</evidence>
<sequence length="371" mass="38736">MSAPAVRSSMPLPYAGRVSMEQAEKRPGVNPKEEGEKLGARGKGLAGTGCAGSGLKSRFTPQEPETSAGVNLEVQLGDLTLPNPVMPASGTFGFGEEYAPFLDLNRLGALVVKTITLEPTPGNPPPRLMETSSGLLNSIGLQNPGLEVFLREKLPYLRRFTPPLIVNIAGRTVEEYGELAARLSAAEGIAALEVNISCPNVREGGIVFGTVPEMAARVTATVKGQTHLPVIVKLTPNVTDITVLARAVEDAGADALSLINTLQGMAIDLETRRPALANIVGGLSGPAIKPVALCAVWRVARAVKIPVIGMGGIVTARDALEFLLAGARAVAVGTAGLVNPRAIIEVIDGIKAYLQEQGLQDVNELVGALRI</sequence>
<evidence type="ECO:0000313" key="13">
    <source>
        <dbReference type="EMBL" id="GAF25350.1"/>
    </source>
</evidence>
<dbReference type="Pfam" id="PF01180">
    <property type="entry name" value="DHO_dh"/>
    <property type="match status" value="1"/>
</dbReference>
<comment type="subcellular location">
    <subcellularLocation>
        <location evidence="10">Cytoplasm</location>
    </subcellularLocation>
</comment>